<proteinExistence type="predicted"/>
<accession>A0ABU5KMQ5</accession>
<comment type="caution">
    <text evidence="1">The sequence shown here is derived from an EMBL/GenBank/DDBJ whole genome shotgun (WGS) entry which is preliminary data.</text>
</comment>
<dbReference type="InterPro" id="IPR014717">
    <property type="entry name" value="Transl_elong_EF1B/ribsomal_bS6"/>
</dbReference>
<keyword evidence="2" id="KW-1185">Reference proteome</keyword>
<evidence type="ECO:0000313" key="2">
    <source>
        <dbReference type="Proteomes" id="UP001292084"/>
    </source>
</evidence>
<sequence>MELTKRQAIIITLVFLLFVQLLVFYLFFVRPAAADHESLTARTEILESELIIAEAESTTGPAEVHAETVVIEEKLPLTKAEDQILLAMQSAELVSGTQIDVVEFGDEEIPEPLIFDEEVTEADDQAVEAEPVTPPGEGLQSVAFTAEVSSPDFNSLQQFIKEMERLERVMNFEGLEFEQLTDEQILLSGGSDQTIVLQLTATAYFYHDKSNRVTE</sequence>
<organism evidence="1 2">
    <name type="scientific">Jeotgalibacillus haloalkalitolerans</name>
    <dbReference type="NCBI Taxonomy" id="3104292"/>
    <lineage>
        <taxon>Bacteria</taxon>
        <taxon>Bacillati</taxon>
        <taxon>Bacillota</taxon>
        <taxon>Bacilli</taxon>
        <taxon>Bacillales</taxon>
        <taxon>Caryophanaceae</taxon>
        <taxon>Jeotgalibacillus</taxon>
    </lineage>
</organism>
<protein>
    <recommendedName>
        <fullName evidence="3">Pilus assembly protein PilO</fullName>
    </recommendedName>
</protein>
<evidence type="ECO:0000313" key="1">
    <source>
        <dbReference type="EMBL" id="MDZ5712363.1"/>
    </source>
</evidence>
<dbReference type="EMBL" id="JAXQNN010000002">
    <property type="protein sequence ID" value="MDZ5712363.1"/>
    <property type="molecule type" value="Genomic_DNA"/>
</dbReference>
<gene>
    <name evidence="1" type="ORF">UFB30_08975</name>
</gene>
<dbReference type="Proteomes" id="UP001292084">
    <property type="component" value="Unassembled WGS sequence"/>
</dbReference>
<dbReference type="RefSeq" id="WP_322421325.1">
    <property type="nucleotide sequence ID" value="NZ_JAXQNN010000002.1"/>
</dbReference>
<reference evidence="1 2" key="1">
    <citation type="submission" date="2023-12" db="EMBL/GenBank/DDBJ databases">
        <title>Jeotgalibacillus haloalkaliphilus sp. nov., a novel salt-tolerant bacteria, isolated from the estuary of the Fenhe River into the Yellow River.</title>
        <authorList>
            <person name="Li Y."/>
        </authorList>
    </citation>
    <scope>NUCLEOTIDE SEQUENCE [LARGE SCALE GENOMIC DNA]</scope>
    <source>
        <strain evidence="1 2">HH7-29</strain>
    </source>
</reference>
<dbReference type="Gene3D" id="3.30.70.60">
    <property type="match status" value="1"/>
</dbReference>
<name>A0ABU5KMQ5_9BACL</name>
<evidence type="ECO:0008006" key="3">
    <source>
        <dbReference type="Google" id="ProtNLM"/>
    </source>
</evidence>